<name>A0ABM7FX89_9SPHN</name>
<keyword evidence="3" id="KW-1185">Reference proteome</keyword>
<dbReference type="InterPro" id="IPR018638">
    <property type="entry name" value="DUF2061_membrane"/>
</dbReference>
<dbReference type="Pfam" id="PF09834">
    <property type="entry name" value="DUF2061"/>
    <property type="match status" value="1"/>
</dbReference>
<protein>
    <recommendedName>
        <fullName evidence="1">DUF2061 domain-containing protein</fullName>
    </recommendedName>
</protein>
<dbReference type="Proteomes" id="UP001059971">
    <property type="component" value="Chromosome 1"/>
</dbReference>
<reference evidence="2" key="1">
    <citation type="submission" date="2018-07" db="EMBL/GenBank/DDBJ databases">
        <title>Complete genome sequence of Sphingomonas bisphenolicum strain AO1, a bisphenol A degradative bacterium isolated from Japanese farm field.</title>
        <authorList>
            <person name="Murakami M."/>
            <person name="Koh M."/>
            <person name="Koba S."/>
            <person name="Matsumura Y."/>
        </authorList>
    </citation>
    <scope>NUCLEOTIDE SEQUENCE</scope>
    <source>
        <strain evidence="2">AO1</strain>
    </source>
</reference>
<dbReference type="EMBL" id="AP018817">
    <property type="protein sequence ID" value="BBF68157.1"/>
    <property type="molecule type" value="Genomic_DNA"/>
</dbReference>
<sequence>MQPRRRPISLDLIKTGTYLSIHLTVGFTVAYAMTGSIALAGGIALVEPVINAVAFFFHEQAWKTVQARPPREGGKRWVRDRAVFA</sequence>
<proteinExistence type="predicted"/>
<organism evidence="2 3">
    <name type="scientific">Sphingomonas bisphenolicum</name>
    <dbReference type="NCBI Taxonomy" id="296544"/>
    <lineage>
        <taxon>Bacteria</taxon>
        <taxon>Pseudomonadati</taxon>
        <taxon>Pseudomonadota</taxon>
        <taxon>Alphaproteobacteria</taxon>
        <taxon>Sphingomonadales</taxon>
        <taxon>Sphingomonadaceae</taxon>
        <taxon>Sphingomonas</taxon>
    </lineage>
</organism>
<gene>
    <name evidence="2" type="ORF">SBA_ch1_03570</name>
</gene>
<accession>A0ABM7FX89</accession>
<feature type="domain" description="DUF2061" evidence="1">
    <location>
        <begin position="12"/>
        <end position="63"/>
    </location>
</feature>
<evidence type="ECO:0000259" key="1">
    <source>
        <dbReference type="Pfam" id="PF09834"/>
    </source>
</evidence>
<evidence type="ECO:0000313" key="3">
    <source>
        <dbReference type="Proteomes" id="UP001059971"/>
    </source>
</evidence>
<evidence type="ECO:0000313" key="2">
    <source>
        <dbReference type="EMBL" id="BBF68157.1"/>
    </source>
</evidence>